<keyword evidence="2" id="KW-1185">Reference proteome</keyword>
<evidence type="ECO:0000313" key="1">
    <source>
        <dbReference type="EMBL" id="TFK62714.1"/>
    </source>
</evidence>
<protein>
    <submittedName>
        <fullName evidence="1">Uncharacterized protein</fullName>
    </submittedName>
</protein>
<sequence length="149" mass="16653">MPPKVPKVFQLLIRTHNLTIYHTMLPTTSVVTVKEETLSALTSNVNQAEDVPRISSLEEFDLCRASKGKPVKYEALDETKELKDIIGLGTWEVLYVRFKDPETGKSSKITFTAPSMDDDEILSAAPEPEPVSSKSQGKRKARDDDDEDD</sequence>
<reference evidence="1 2" key="1">
    <citation type="journal article" date="2019" name="Nat. Ecol. Evol.">
        <title>Megaphylogeny resolves global patterns of mushroom evolution.</title>
        <authorList>
            <person name="Varga T."/>
            <person name="Krizsan K."/>
            <person name="Foldi C."/>
            <person name="Dima B."/>
            <person name="Sanchez-Garcia M."/>
            <person name="Sanchez-Ramirez S."/>
            <person name="Szollosi G.J."/>
            <person name="Szarkandi J.G."/>
            <person name="Papp V."/>
            <person name="Albert L."/>
            <person name="Andreopoulos W."/>
            <person name="Angelini C."/>
            <person name="Antonin V."/>
            <person name="Barry K.W."/>
            <person name="Bougher N.L."/>
            <person name="Buchanan P."/>
            <person name="Buyck B."/>
            <person name="Bense V."/>
            <person name="Catcheside P."/>
            <person name="Chovatia M."/>
            <person name="Cooper J."/>
            <person name="Damon W."/>
            <person name="Desjardin D."/>
            <person name="Finy P."/>
            <person name="Geml J."/>
            <person name="Haridas S."/>
            <person name="Hughes K."/>
            <person name="Justo A."/>
            <person name="Karasinski D."/>
            <person name="Kautmanova I."/>
            <person name="Kiss B."/>
            <person name="Kocsube S."/>
            <person name="Kotiranta H."/>
            <person name="LaButti K.M."/>
            <person name="Lechner B.E."/>
            <person name="Liimatainen K."/>
            <person name="Lipzen A."/>
            <person name="Lukacs Z."/>
            <person name="Mihaltcheva S."/>
            <person name="Morgado L.N."/>
            <person name="Niskanen T."/>
            <person name="Noordeloos M.E."/>
            <person name="Ohm R.A."/>
            <person name="Ortiz-Santana B."/>
            <person name="Ovrebo C."/>
            <person name="Racz N."/>
            <person name="Riley R."/>
            <person name="Savchenko A."/>
            <person name="Shiryaev A."/>
            <person name="Soop K."/>
            <person name="Spirin V."/>
            <person name="Szebenyi C."/>
            <person name="Tomsovsky M."/>
            <person name="Tulloss R.E."/>
            <person name="Uehling J."/>
            <person name="Grigoriev I.V."/>
            <person name="Vagvolgyi C."/>
            <person name="Papp T."/>
            <person name="Martin F.M."/>
            <person name="Miettinen O."/>
            <person name="Hibbett D.S."/>
            <person name="Nagy L.G."/>
        </authorList>
    </citation>
    <scope>NUCLEOTIDE SEQUENCE [LARGE SCALE GENOMIC DNA]</scope>
    <source>
        <strain evidence="1 2">NL-1719</strain>
    </source>
</reference>
<gene>
    <name evidence="1" type="ORF">BDN72DRAFT_376664</name>
</gene>
<name>A0ACD3ABC1_9AGAR</name>
<dbReference type="EMBL" id="ML208564">
    <property type="protein sequence ID" value="TFK62714.1"/>
    <property type="molecule type" value="Genomic_DNA"/>
</dbReference>
<organism evidence="1 2">
    <name type="scientific">Pluteus cervinus</name>
    <dbReference type="NCBI Taxonomy" id="181527"/>
    <lineage>
        <taxon>Eukaryota</taxon>
        <taxon>Fungi</taxon>
        <taxon>Dikarya</taxon>
        <taxon>Basidiomycota</taxon>
        <taxon>Agaricomycotina</taxon>
        <taxon>Agaricomycetes</taxon>
        <taxon>Agaricomycetidae</taxon>
        <taxon>Agaricales</taxon>
        <taxon>Pluteineae</taxon>
        <taxon>Pluteaceae</taxon>
        <taxon>Pluteus</taxon>
    </lineage>
</organism>
<proteinExistence type="predicted"/>
<evidence type="ECO:0000313" key="2">
    <source>
        <dbReference type="Proteomes" id="UP000308600"/>
    </source>
</evidence>
<accession>A0ACD3ABC1</accession>
<dbReference type="Proteomes" id="UP000308600">
    <property type="component" value="Unassembled WGS sequence"/>
</dbReference>